<dbReference type="AlphaFoldDB" id="A0A3N4IKR7"/>
<keyword evidence="3" id="KW-1185">Reference proteome</keyword>
<name>A0A3N4IKR7_ASCIM</name>
<evidence type="ECO:0000256" key="1">
    <source>
        <dbReference type="SAM" id="MobiDB-lite"/>
    </source>
</evidence>
<proteinExistence type="predicted"/>
<evidence type="ECO:0000313" key="2">
    <source>
        <dbReference type="EMBL" id="RPA84781.1"/>
    </source>
</evidence>
<dbReference type="Proteomes" id="UP000275078">
    <property type="component" value="Unassembled WGS sequence"/>
</dbReference>
<gene>
    <name evidence="2" type="ORF">BJ508DRAFT_303533</name>
</gene>
<dbReference type="EMBL" id="ML119657">
    <property type="protein sequence ID" value="RPA84781.1"/>
    <property type="molecule type" value="Genomic_DNA"/>
</dbReference>
<accession>A0A3N4IKR7</accession>
<sequence length="571" mass="65102">METINLISPFITNYRGWPRPFPGLTSLEDHPYTIQKYELLTPHLDSFCSSQSRPFKGHTLINYGDIYPTPVIALLVDSDQFRELTEEEKKELREITEMEVIPFMSETYCSEGSGSRVLKVKGKEDMVVLKASGGVVGAEVAQGKTAGGNVWKYREYPREELELQITAISTDALPAGEMVFKHLRYGKADHVSGWAYGAKISIKFRGSTEFTRADVVAVGGSGYCDWGQADESGDAGEWLVEKKWCPRYPFGYEGRLVGVMWGAEKFIGRRGEIGHLTYYCPIGKVLEEFTARTGEELVLPFFGPTCPCVFGNGRGFDEDNSVPVTIMHQDSSENREIMGITHSCRSSSPSPRPANVVSTNSKKDMGPPPSQANSPFSPFCTIPPEIRLEIADHILDWPDHMAYRTTDHTHYTLLTNCTAIRKRFDLPKSHRELVSFVRNRCGLKVIRPWYLRLLGTLFCISARRKAYRQLYSFLFKEAQITVKWPRQLEIEDEWLSFVCGNNFWLVLERFFDVRTEFPRIKHYEQIQSELARECVDRHKALLERRDFTDSSLASRIMEECKFFSLCGPTVS</sequence>
<feature type="region of interest" description="Disordered" evidence="1">
    <location>
        <begin position="342"/>
        <end position="374"/>
    </location>
</feature>
<reference evidence="2 3" key="1">
    <citation type="journal article" date="2018" name="Nat. Ecol. Evol.">
        <title>Pezizomycetes genomes reveal the molecular basis of ectomycorrhizal truffle lifestyle.</title>
        <authorList>
            <person name="Murat C."/>
            <person name="Payen T."/>
            <person name="Noel B."/>
            <person name="Kuo A."/>
            <person name="Morin E."/>
            <person name="Chen J."/>
            <person name="Kohler A."/>
            <person name="Krizsan K."/>
            <person name="Balestrini R."/>
            <person name="Da Silva C."/>
            <person name="Montanini B."/>
            <person name="Hainaut M."/>
            <person name="Levati E."/>
            <person name="Barry K.W."/>
            <person name="Belfiori B."/>
            <person name="Cichocki N."/>
            <person name="Clum A."/>
            <person name="Dockter R.B."/>
            <person name="Fauchery L."/>
            <person name="Guy J."/>
            <person name="Iotti M."/>
            <person name="Le Tacon F."/>
            <person name="Lindquist E.A."/>
            <person name="Lipzen A."/>
            <person name="Malagnac F."/>
            <person name="Mello A."/>
            <person name="Molinier V."/>
            <person name="Miyauchi S."/>
            <person name="Poulain J."/>
            <person name="Riccioni C."/>
            <person name="Rubini A."/>
            <person name="Sitrit Y."/>
            <person name="Splivallo R."/>
            <person name="Traeger S."/>
            <person name="Wang M."/>
            <person name="Zifcakova L."/>
            <person name="Wipf D."/>
            <person name="Zambonelli A."/>
            <person name="Paolocci F."/>
            <person name="Nowrousian M."/>
            <person name="Ottonello S."/>
            <person name="Baldrian P."/>
            <person name="Spatafora J.W."/>
            <person name="Henrissat B."/>
            <person name="Nagy L.G."/>
            <person name="Aury J.M."/>
            <person name="Wincker P."/>
            <person name="Grigoriev I.V."/>
            <person name="Bonfante P."/>
            <person name="Martin F.M."/>
        </authorList>
    </citation>
    <scope>NUCLEOTIDE SEQUENCE [LARGE SCALE GENOMIC DNA]</scope>
    <source>
        <strain evidence="2 3">RN42</strain>
    </source>
</reference>
<protein>
    <submittedName>
        <fullName evidence="2">Uncharacterized protein</fullName>
    </submittedName>
</protein>
<organism evidence="2 3">
    <name type="scientific">Ascobolus immersus RN42</name>
    <dbReference type="NCBI Taxonomy" id="1160509"/>
    <lineage>
        <taxon>Eukaryota</taxon>
        <taxon>Fungi</taxon>
        <taxon>Dikarya</taxon>
        <taxon>Ascomycota</taxon>
        <taxon>Pezizomycotina</taxon>
        <taxon>Pezizomycetes</taxon>
        <taxon>Pezizales</taxon>
        <taxon>Ascobolaceae</taxon>
        <taxon>Ascobolus</taxon>
    </lineage>
</organism>
<evidence type="ECO:0000313" key="3">
    <source>
        <dbReference type="Proteomes" id="UP000275078"/>
    </source>
</evidence>